<evidence type="ECO:0000256" key="2">
    <source>
        <dbReference type="ARBA" id="ARBA00007412"/>
    </source>
</evidence>
<dbReference type="Gene3D" id="3.50.20.10">
    <property type="entry name" value="Pyruvoyl-Dependent Histidine Decarboxylase, subunit B"/>
    <property type="match status" value="1"/>
</dbReference>
<dbReference type="OrthoDB" id="30748at2157"/>
<comment type="caution">
    <text evidence="8">The sequence shown here is derived from an EMBL/GenBank/DDBJ whole genome shotgun (WGS) entry which is preliminary data.</text>
</comment>
<evidence type="ECO:0000256" key="5">
    <source>
        <dbReference type="ARBA" id="ARBA00023239"/>
    </source>
</evidence>
<keyword evidence="5" id="KW-0456">Lyase</keyword>
<evidence type="ECO:0000256" key="3">
    <source>
        <dbReference type="ARBA" id="ARBA00012426"/>
    </source>
</evidence>
<dbReference type="SFLD" id="SFLDG01170">
    <property type="entry name" value="Pyruvoyl-dependent_arginine_de"/>
    <property type="match status" value="1"/>
</dbReference>
<comment type="similarity">
    <text evidence="2">Belongs to the PdaD family.</text>
</comment>
<dbReference type="RefSeq" id="WP_007691229.1">
    <property type="nucleotide sequence ID" value="NZ_AJRK01000393.1"/>
</dbReference>
<evidence type="ECO:0000313" key="9">
    <source>
        <dbReference type="Proteomes" id="UP000011566"/>
    </source>
</evidence>
<dbReference type="InterPro" id="IPR016104">
    <property type="entry name" value="Pyr-dep_his/arg-deCO2ase"/>
</dbReference>
<evidence type="ECO:0000313" key="8">
    <source>
        <dbReference type="EMBL" id="EMA40696.1"/>
    </source>
</evidence>
<dbReference type="EC" id="4.1.1.19" evidence="3"/>
<dbReference type="InterPro" id="IPR016105">
    <property type="entry name" value="Pyr-dep_his/arg-deCO2ase_sand"/>
</dbReference>
<sequence length="169" mass="17654">MSSIRVVPGTGTGPTALAAYDAALADAGVHNYNLIRVSSVVPAESRIEVLDTAPDLGPAGNRLTVVEARATTEIEGDDPETHVGASAGLGWTRDATGRGLFYEASGSDPEAVRDRVTEGLTAGRDLREWSFVDERVVTADTATDLDPHRSDAYATAVVVGAYGESEPIL</sequence>
<dbReference type="AlphaFoldDB" id="M0M4S5"/>
<comment type="catalytic activity">
    <reaction evidence="7">
        <text>L-arginine + H(+) = agmatine + CO2</text>
        <dbReference type="Rhea" id="RHEA:17641"/>
        <dbReference type="ChEBI" id="CHEBI:15378"/>
        <dbReference type="ChEBI" id="CHEBI:16526"/>
        <dbReference type="ChEBI" id="CHEBI:32682"/>
        <dbReference type="ChEBI" id="CHEBI:58145"/>
        <dbReference type="EC" id="4.1.1.19"/>
    </reaction>
</comment>
<evidence type="ECO:0000256" key="7">
    <source>
        <dbReference type="ARBA" id="ARBA00049309"/>
    </source>
</evidence>
<keyword evidence="6" id="KW-0670">Pyruvate</keyword>
<dbReference type="PATRIC" id="fig|1132509.6.peg.979"/>
<evidence type="ECO:0000256" key="4">
    <source>
        <dbReference type="ARBA" id="ARBA00022793"/>
    </source>
</evidence>
<dbReference type="GO" id="GO:0006527">
    <property type="term" value="P:L-arginine catabolic process"/>
    <property type="evidence" value="ECO:0007669"/>
    <property type="project" value="InterPro"/>
</dbReference>
<gene>
    <name evidence="8" type="ORF">C447_04221</name>
</gene>
<accession>M0M4S5</accession>
<name>M0M4S5_9EURY</name>
<keyword evidence="4" id="KW-0210">Decarboxylase</keyword>
<organism evidence="8 9">
    <name type="scientific">Halococcus hamelinensis 100A6</name>
    <dbReference type="NCBI Taxonomy" id="1132509"/>
    <lineage>
        <taxon>Archaea</taxon>
        <taxon>Methanobacteriati</taxon>
        <taxon>Methanobacteriota</taxon>
        <taxon>Stenosarchaea group</taxon>
        <taxon>Halobacteria</taxon>
        <taxon>Halobacteriales</taxon>
        <taxon>Halococcaceae</taxon>
        <taxon>Halococcus</taxon>
    </lineage>
</organism>
<dbReference type="GO" id="GO:0008792">
    <property type="term" value="F:arginine decarboxylase activity"/>
    <property type="evidence" value="ECO:0007669"/>
    <property type="project" value="UniProtKB-EC"/>
</dbReference>
<evidence type="ECO:0000256" key="6">
    <source>
        <dbReference type="ARBA" id="ARBA00023317"/>
    </source>
</evidence>
<dbReference type="Proteomes" id="UP000011566">
    <property type="component" value="Unassembled WGS sequence"/>
</dbReference>
<dbReference type="Pfam" id="PF01862">
    <property type="entry name" value="PvlArgDC"/>
    <property type="match status" value="1"/>
</dbReference>
<dbReference type="PANTHER" id="PTHR40438:SF1">
    <property type="entry name" value="PYRUVOYL-DEPENDENT ARGININE DECARBOXYLASE"/>
    <property type="match status" value="1"/>
</dbReference>
<dbReference type="PANTHER" id="PTHR40438">
    <property type="entry name" value="PYRUVOYL-DEPENDENT ARGININE DECARBOXYLASE"/>
    <property type="match status" value="1"/>
</dbReference>
<protein>
    <recommendedName>
        <fullName evidence="3">arginine decarboxylase</fullName>
        <ecNumber evidence="3">4.1.1.19</ecNumber>
    </recommendedName>
</protein>
<dbReference type="SUPFAM" id="SSF56271">
    <property type="entry name" value="Pyruvoyl-dependent histidine and arginine decarboxylases"/>
    <property type="match status" value="1"/>
</dbReference>
<reference evidence="8 9" key="1">
    <citation type="journal article" date="2014" name="PLoS Genet.">
        <title>Phylogenetically driven sequencing of extremely halophilic archaea reveals strategies for static and dynamic osmo-response.</title>
        <authorList>
            <person name="Becker E.A."/>
            <person name="Seitzer P.M."/>
            <person name="Tritt A."/>
            <person name="Larsen D."/>
            <person name="Krusor M."/>
            <person name="Yao A.I."/>
            <person name="Wu D."/>
            <person name="Madern D."/>
            <person name="Eisen J.A."/>
            <person name="Darling A.E."/>
            <person name="Facciotti M.T."/>
        </authorList>
    </citation>
    <scope>NUCLEOTIDE SEQUENCE [LARGE SCALE GENOMIC DNA]</scope>
    <source>
        <strain evidence="8 9">100A6</strain>
    </source>
</reference>
<proteinExistence type="inferred from homology"/>
<dbReference type="EMBL" id="AOMB01000010">
    <property type="protein sequence ID" value="EMA40696.1"/>
    <property type="molecule type" value="Genomic_DNA"/>
</dbReference>
<dbReference type="SFLD" id="SFLDS00055">
    <property type="entry name" value="Pyruvoyl-Dependent_Histidine/A"/>
    <property type="match status" value="1"/>
</dbReference>
<evidence type="ECO:0000256" key="1">
    <source>
        <dbReference type="ARBA" id="ARBA00001928"/>
    </source>
</evidence>
<keyword evidence="9" id="KW-1185">Reference proteome</keyword>
<dbReference type="eggNOG" id="arCOG04490">
    <property type="taxonomic scope" value="Archaea"/>
</dbReference>
<comment type="cofactor">
    <cofactor evidence="1">
        <name>pyruvate</name>
        <dbReference type="ChEBI" id="CHEBI:15361"/>
    </cofactor>
</comment>
<dbReference type="InterPro" id="IPR002724">
    <property type="entry name" value="Pyruvoyl-dep_arg_deCO2ase"/>
</dbReference>